<name>A0ABD3ASN1_9GENT</name>
<evidence type="ECO:0000313" key="4">
    <source>
        <dbReference type="Proteomes" id="UP001630127"/>
    </source>
</evidence>
<dbReference type="InterPro" id="IPR018289">
    <property type="entry name" value="MULE_transposase_dom"/>
</dbReference>
<protein>
    <recommendedName>
        <fullName evidence="2">MULE transposase domain-containing protein</fullName>
    </recommendedName>
</protein>
<feature type="region of interest" description="Disordered" evidence="1">
    <location>
        <begin position="755"/>
        <end position="776"/>
    </location>
</feature>
<evidence type="ECO:0000259" key="2">
    <source>
        <dbReference type="Pfam" id="PF10551"/>
    </source>
</evidence>
<proteinExistence type="predicted"/>
<dbReference type="EMBL" id="JBJUIK010000002">
    <property type="protein sequence ID" value="KAL3534210.1"/>
    <property type="molecule type" value="Genomic_DNA"/>
</dbReference>
<organism evidence="3 4">
    <name type="scientific">Cinchona calisaya</name>
    <dbReference type="NCBI Taxonomy" id="153742"/>
    <lineage>
        <taxon>Eukaryota</taxon>
        <taxon>Viridiplantae</taxon>
        <taxon>Streptophyta</taxon>
        <taxon>Embryophyta</taxon>
        <taxon>Tracheophyta</taxon>
        <taxon>Spermatophyta</taxon>
        <taxon>Magnoliopsida</taxon>
        <taxon>eudicotyledons</taxon>
        <taxon>Gunneridae</taxon>
        <taxon>Pentapetalae</taxon>
        <taxon>asterids</taxon>
        <taxon>lamiids</taxon>
        <taxon>Gentianales</taxon>
        <taxon>Rubiaceae</taxon>
        <taxon>Cinchonoideae</taxon>
        <taxon>Cinchoneae</taxon>
        <taxon>Cinchona</taxon>
    </lineage>
</organism>
<keyword evidence="4" id="KW-1185">Reference proteome</keyword>
<sequence length="794" mass="90094">METLPYNKNLEQLKPDIPIPRGRGRPRILNKQALVQAKPGVRRGRGRPRKQHDEKVTKPLIDVLSKQIFKKPRTKTKLLGAFSGVNYFVPSNIVPSKAPEDVKILGSVIPNFDTSKFSVNSEASPSKLPNCVCYQPFSGIEIPGPIPNFDTWEFDYHLLSNFFEDIPDISSSRGRYADMDGGLRQINGDIDVMDMFAMHVGNQKINFYIENLHNVDGLAGNAANEEINHGVGWRWNAYRAADNPVSTDDVEFIVGSEGNSSDISTSTSHFFCSDDEDNLINKRIHVNAHFDGDMVTPCEQLPTNNVPPAIPVMSGIMVNDISSDNDRQDSPVNFKDEGNHVDFPIFDEERDMANPILQLKALESAARREYIVFVSRIQIYRAKRKALKAIEGNQREQYTRVRDYCPMMLQQNRGSIAFVSVNRYLLDSTAIFQRMFVMFNAQRREFLSDGNNQMYSIAKAIVEAELKDSWTWFLQTLIGSIGIPEKIEWVFISNRQKGLKETFKFLMPGVEYRFCVRHQYANFMQLYKGQDLKDLKWGVASAYTIEEFNNPMIALTALNEPGHDWLILESPNTWAMCHFSTRSKCDMKQNEMIEKCNGFVSPKIINKVENLKSEATNWEVTLAEESMFEVVNSARNFIVDLDNRICTCRKYDLSEYIASKPLLQLLVLKGTTDFVHEYYKKEVYLNSNVTHKIGIGQNTTGENLNDRAIRISNRQRDKGKRVAGKIFDWRNPLGKDGETYIGVVIHGKRGVIKSVSGRPTSAGSRNSNSRAIAGTYANPRPVVDTNAIPRARVT</sequence>
<dbReference type="AlphaFoldDB" id="A0ABD3ASN1"/>
<feature type="compositionally biased region" description="Polar residues" evidence="1">
    <location>
        <begin position="757"/>
        <end position="770"/>
    </location>
</feature>
<evidence type="ECO:0000313" key="3">
    <source>
        <dbReference type="EMBL" id="KAL3534210.1"/>
    </source>
</evidence>
<dbReference type="Pfam" id="PF10551">
    <property type="entry name" value="MULE"/>
    <property type="match status" value="1"/>
</dbReference>
<accession>A0ABD3ASN1</accession>
<dbReference type="Proteomes" id="UP001630127">
    <property type="component" value="Unassembled WGS sequence"/>
</dbReference>
<dbReference type="PANTHER" id="PTHR31973:SF187">
    <property type="entry name" value="MUTATOR TRANSPOSASE MUDRA PROTEIN"/>
    <property type="match status" value="1"/>
</dbReference>
<feature type="domain" description="MULE transposase" evidence="2">
    <location>
        <begin position="448"/>
        <end position="521"/>
    </location>
</feature>
<dbReference type="PANTHER" id="PTHR31973">
    <property type="entry name" value="POLYPROTEIN, PUTATIVE-RELATED"/>
    <property type="match status" value="1"/>
</dbReference>
<evidence type="ECO:0000256" key="1">
    <source>
        <dbReference type="SAM" id="MobiDB-lite"/>
    </source>
</evidence>
<gene>
    <name evidence="3" type="ORF">ACH5RR_002671</name>
</gene>
<comment type="caution">
    <text evidence="3">The sequence shown here is derived from an EMBL/GenBank/DDBJ whole genome shotgun (WGS) entry which is preliminary data.</text>
</comment>
<reference evidence="3 4" key="1">
    <citation type="submission" date="2024-11" db="EMBL/GenBank/DDBJ databases">
        <title>A near-complete genome assembly of Cinchona calisaya.</title>
        <authorList>
            <person name="Lian D.C."/>
            <person name="Zhao X.W."/>
            <person name="Wei L."/>
        </authorList>
    </citation>
    <scope>NUCLEOTIDE SEQUENCE [LARGE SCALE GENOMIC DNA]</scope>
    <source>
        <tissue evidence="3">Nenye</tissue>
    </source>
</reference>